<dbReference type="EMBL" id="JH159157">
    <property type="protein sequence ID" value="EGZ11485.1"/>
    <property type="molecule type" value="Genomic_DNA"/>
</dbReference>
<keyword evidence="6" id="KW-1185">Reference proteome</keyword>
<protein>
    <recommendedName>
        <fullName evidence="4">Crinkler effector protein N-terminal domain-containing protein</fullName>
    </recommendedName>
</protein>
<dbReference type="AlphaFoldDB" id="G4ZVG7"/>
<name>G4ZVG7_PHYSP</name>
<organism evidence="5 6">
    <name type="scientific">Phytophthora sojae (strain P6497)</name>
    <name type="common">Soybean stem and root rot agent</name>
    <name type="synonym">Phytophthora megasperma f. sp. glycines</name>
    <dbReference type="NCBI Taxonomy" id="1094619"/>
    <lineage>
        <taxon>Eukaryota</taxon>
        <taxon>Sar</taxon>
        <taxon>Stramenopiles</taxon>
        <taxon>Oomycota</taxon>
        <taxon>Peronosporomycetes</taxon>
        <taxon>Peronosporales</taxon>
        <taxon>Peronosporaceae</taxon>
        <taxon>Phytophthora</taxon>
    </lineage>
</organism>
<evidence type="ECO:0000313" key="5">
    <source>
        <dbReference type="EMBL" id="EGZ11485.1"/>
    </source>
</evidence>
<evidence type="ECO:0000313" key="6">
    <source>
        <dbReference type="Proteomes" id="UP000002640"/>
    </source>
</evidence>
<evidence type="ECO:0000256" key="3">
    <source>
        <dbReference type="ARBA" id="ARBA00022525"/>
    </source>
</evidence>
<gene>
    <name evidence="5" type="ORF">PHYSODRAFT_515361</name>
</gene>
<comment type="subcellular location">
    <subcellularLocation>
        <location evidence="1">Host cell</location>
    </subcellularLocation>
    <subcellularLocation>
        <location evidence="2">Secreted</location>
    </subcellularLocation>
</comment>
<reference evidence="5 6" key="1">
    <citation type="journal article" date="2006" name="Science">
        <title>Phytophthora genome sequences uncover evolutionary origins and mechanisms of pathogenesis.</title>
        <authorList>
            <person name="Tyler B.M."/>
            <person name="Tripathy S."/>
            <person name="Zhang X."/>
            <person name="Dehal P."/>
            <person name="Jiang R.H."/>
            <person name="Aerts A."/>
            <person name="Arredondo F.D."/>
            <person name="Baxter L."/>
            <person name="Bensasson D."/>
            <person name="Beynon J.L."/>
            <person name="Chapman J."/>
            <person name="Damasceno C.M."/>
            <person name="Dorrance A.E."/>
            <person name="Dou D."/>
            <person name="Dickerman A.W."/>
            <person name="Dubchak I.L."/>
            <person name="Garbelotto M."/>
            <person name="Gijzen M."/>
            <person name="Gordon S.G."/>
            <person name="Govers F."/>
            <person name="Grunwald N.J."/>
            <person name="Huang W."/>
            <person name="Ivors K.L."/>
            <person name="Jones R.W."/>
            <person name="Kamoun S."/>
            <person name="Krampis K."/>
            <person name="Lamour K.H."/>
            <person name="Lee M.K."/>
            <person name="McDonald W.H."/>
            <person name="Medina M."/>
            <person name="Meijer H.J."/>
            <person name="Nordberg E.K."/>
            <person name="Maclean D.J."/>
            <person name="Ospina-Giraldo M.D."/>
            <person name="Morris P.F."/>
            <person name="Phuntumart V."/>
            <person name="Putnam N.H."/>
            <person name="Rash S."/>
            <person name="Rose J.K."/>
            <person name="Sakihama Y."/>
            <person name="Salamov A.A."/>
            <person name="Savidor A."/>
            <person name="Scheuring C.F."/>
            <person name="Smith B.M."/>
            <person name="Sobral B.W."/>
            <person name="Terry A."/>
            <person name="Torto-Alalibo T.A."/>
            <person name="Win J."/>
            <person name="Xu Z."/>
            <person name="Zhang H."/>
            <person name="Grigoriev I.V."/>
            <person name="Rokhsar D.S."/>
            <person name="Boore J.L."/>
        </authorList>
    </citation>
    <scope>NUCLEOTIDE SEQUENCE [LARGE SCALE GENOMIC DNA]</scope>
    <source>
        <strain evidence="5 6">P6497</strain>
    </source>
</reference>
<evidence type="ECO:0000259" key="4">
    <source>
        <dbReference type="Pfam" id="PF20147"/>
    </source>
</evidence>
<dbReference type="Proteomes" id="UP000002640">
    <property type="component" value="Unassembled WGS sequence"/>
</dbReference>
<evidence type="ECO:0000256" key="2">
    <source>
        <dbReference type="ARBA" id="ARBA00004613"/>
    </source>
</evidence>
<dbReference type="InterPro" id="IPR045379">
    <property type="entry name" value="Crinkler_N"/>
</dbReference>
<dbReference type="OMA" id="CAFAAKF"/>
<keyword evidence="3" id="KW-0964">Secreted</keyword>
<dbReference type="Pfam" id="PF20147">
    <property type="entry name" value="Crinkler"/>
    <property type="match status" value="1"/>
</dbReference>
<dbReference type="GeneID" id="20659659"/>
<dbReference type="InParanoid" id="G4ZVG7"/>
<dbReference type="RefSeq" id="XP_009531818.1">
    <property type="nucleotide sequence ID" value="XM_009533523.1"/>
</dbReference>
<dbReference type="GO" id="GO:0043657">
    <property type="term" value="C:host cell"/>
    <property type="evidence" value="ECO:0007669"/>
    <property type="project" value="UniProtKB-SubCell"/>
</dbReference>
<sequence length="134" mass="14873">MVTLICALVGAEVGAEVGAFHVDIDGSKLVGELKVEIKEKESIACPTRFMDLFLAKKGDAWLPSDDPAARKLAKGEIDEEIEQLLSGDPVDPAKTIQEVLVINRMTRRKRRAPKAVQIHILVRFTLWKLEKAAR</sequence>
<evidence type="ECO:0000256" key="1">
    <source>
        <dbReference type="ARBA" id="ARBA00004340"/>
    </source>
</evidence>
<dbReference type="KEGG" id="psoj:PHYSODRAFT_515361"/>
<proteinExistence type="predicted"/>
<accession>G4ZVG7</accession>
<feature type="domain" description="Crinkler effector protein N-terminal" evidence="4">
    <location>
        <begin position="2"/>
        <end position="123"/>
    </location>
</feature>
<dbReference type="GO" id="GO:0005576">
    <property type="term" value="C:extracellular region"/>
    <property type="evidence" value="ECO:0007669"/>
    <property type="project" value="UniProtKB-SubCell"/>
</dbReference>